<dbReference type="Proteomes" id="UP001159641">
    <property type="component" value="Unassembled WGS sequence"/>
</dbReference>
<sequence length="49" mass="5426">MCLPQLNLVCGRKHPKETSQSVYLARLLIGALTFGPLCDWIGRKATILV</sequence>
<evidence type="ECO:0000256" key="1">
    <source>
        <dbReference type="ARBA" id="ARBA00004141"/>
    </source>
</evidence>
<dbReference type="AlphaFoldDB" id="A0AB34GW63"/>
<accession>A0AB34GW63</accession>
<dbReference type="EMBL" id="JAIQCJ010002101">
    <property type="protein sequence ID" value="KAJ8782644.1"/>
    <property type="molecule type" value="Genomic_DNA"/>
</dbReference>
<comment type="caution">
    <text evidence="2">The sequence shown here is derived from an EMBL/GenBank/DDBJ whole genome shotgun (WGS) entry which is preliminary data.</text>
</comment>
<reference evidence="2 3" key="1">
    <citation type="submission" date="2022-11" db="EMBL/GenBank/DDBJ databases">
        <title>Whole genome sequence of Eschrichtius robustus ER-17-0199.</title>
        <authorList>
            <person name="Bruniche-Olsen A."/>
            <person name="Black A.N."/>
            <person name="Fields C.J."/>
            <person name="Walden K."/>
            <person name="Dewoody J.A."/>
        </authorList>
    </citation>
    <scope>NUCLEOTIDE SEQUENCE [LARGE SCALE GENOMIC DNA]</scope>
    <source>
        <strain evidence="2">ER-17-0199</strain>
        <tissue evidence="2">Blubber</tissue>
    </source>
</reference>
<dbReference type="InterPro" id="IPR036259">
    <property type="entry name" value="MFS_trans_sf"/>
</dbReference>
<dbReference type="GO" id="GO:0016020">
    <property type="term" value="C:membrane"/>
    <property type="evidence" value="ECO:0007669"/>
    <property type="project" value="UniProtKB-SubCell"/>
</dbReference>
<evidence type="ECO:0000313" key="2">
    <source>
        <dbReference type="EMBL" id="KAJ8782644.1"/>
    </source>
</evidence>
<organism evidence="2 3">
    <name type="scientific">Eschrichtius robustus</name>
    <name type="common">California gray whale</name>
    <name type="synonym">Eschrichtius gibbosus</name>
    <dbReference type="NCBI Taxonomy" id="9764"/>
    <lineage>
        <taxon>Eukaryota</taxon>
        <taxon>Metazoa</taxon>
        <taxon>Chordata</taxon>
        <taxon>Craniata</taxon>
        <taxon>Vertebrata</taxon>
        <taxon>Euteleostomi</taxon>
        <taxon>Mammalia</taxon>
        <taxon>Eutheria</taxon>
        <taxon>Laurasiatheria</taxon>
        <taxon>Artiodactyla</taxon>
        <taxon>Whippomorpha</taxon>
        <taxon>Cetacea</taxon>
        <taxon>Mysticeti</taxon>
        <taxon>Eschrichtiidae</taxon>
        <taxon>Eschrichtius</taxon>
    </lineage>
</organism>
<dbReference type="Gene3D" id="1.20.1250.20">
    <property type="entry name" value="MFS general substrate transporter like domains"/>
    <property type="match status" value="1"/>
</dbReference>
<evidence type="ECO:0000313" key="3">
    <source>
        <dbReference type="Proteomes" id="UP001159641"/>
    </source>
</evidence>
<comment type="subcellular location">
    <subcellularLocation>
        <location evidence="1">Membrane</location>
        <topology evidence="1">Multi-pass membrane protein</topology>
    </subcellularLocation>
</comment>
<gene>
    <name evidence="2" type="ORF">J1605_009963</name>
</gene>
<protein>
    <submittedName>
        <fullName evidence="2">Uncharacterized protein</fullName>
    </submittedName>
</protein>
<proteinExistence type="predicted"/>
<keyword evidence="3" id="KW-1185">Reference proteome</keyword>
<name>A0AB34GW63_ESCRO</name>